<comment type="caution">
    <text evidence="5">The sequence shown here is derived from an EMBL/GenBank/DDBJ whole genome shotgun (WGS) entry which is preliminary data.</text>
</comment>
<keyword evidence="6" id="KW-1185">Reference proteome</keyword>
<evidence type="ECO:0000313" key="6">
    <source>
        <dbReference type="Proteomes" id="UP001637993"/>
    </source>
</evidence>
<keyword evidence="1" id="KW-0805">Transcription regulation</keyword>
<keyword evidence="3" id="KW-0804">Transcription</keyword>
<dbReference type="CDD" id="cd00093">
    <property type="entry name" value="HTH_XRE"/>
    <property type="match status" value="1"/>
</dbReference>
<evidence type="ECO:0000256" key="2">
    <source>
        <dbReference type="ARBA" id="ARBA00023125"/>
    </source>
</evidence>
<evidence type="ECO:0000256" key="3">
    <source>
        <dbReference type="ARBA" id="ARBA00023163"/>
    </source>
</evidence>
<feature type="domain" description="HTH cro/C1-type" evidence="4">
    <location>
        <begin position="14"/>
        <end position="68"/>
    </location>
</feature>
<name>A0ABW9MYL1_9FIRM</name>
<reference evidence="5 6" key="1">
    <citation type="journal article" date="2025" name="Anaerobe">
        <title>Description of Anaerococcus kampingiae sp. nov., Anaerococcus groningensis sp. nov., Anaerococcus martiniensis sp. nov., and Anaerococcus cruorum sp. nov., isolated from human clinical specimens.</title>
        <authorList>
            <person name="Boiten K.E."/>
            <person name="Meijer J."/>
            <person name="van Wezel E.M."/>
            <person name="Veloo A.C.M."/>
        </authorList>
    </citation>
    <scope>NUCLEOTIDE SEQUENCE [LARGE SCALE GENOMIC DNA]</scope>
    <source>
        <strain evidence="5 6">ENR1011</strain>
    </source>
</reference>
<dbReference type="PANTHER" id="PTHR46797">
    <property type="entry name" value="HTH-TYPE TRANSCRIPTIONAL REGULATOR"/>
    <property type="match status" value="1"/>
</dbReference>
<dbReference type="InterPro" id="IPR001387">
    <property type="entry name" value="Cro/C1-type_HTH"/>
</dbReference>
<dbReference type="Pfam" id="PF01381">
    <property type="entry name" value="HTH_3"/>
    <property type="match status" value="1"/>
</dbReference>
<dbReference type="Proteomes" id="UP001637993">
    <property type="component" value="Unassembled WGS sequence"/>
</dbReference>
<dbReference type="InterPro" id="IPR010982">
    <property type="entry name" value="Lambda_DNA-bd_dom_sf"/>
</dbReference>
<dbReference type="SUPFAM" id="SSF48452">
    <property type="entry name" value="TPR-like"/>
    <property type="match status" value="1"/>
</dbReference>
<dbReference type="InterPro" id="IPR050807">
    <property type="entry name" value="TransReg_Diox_bact_type"/>
</dbReference>
<dbReference type="SMART" id="SM00530">
    <property type="entry name" value="HTH_XRE"/>
    <property type="match status" value="1"/>
</dbReference>
<dbReference type="SUPFAM" id="SSF47413">
    <property type="entry name" value="lambda repressor-like DNA-binding domains"/>
    <property type="match status" value="1"/>
</dbReference>
<dbReference type="InterPro" id="IPR011990">
    <property type="entry name" value="TPR-like_helical_dom_sf"/>
</dbReference>
<gene>
    <name evidence="5" type="ORF">AB9Q04_01105</name>
</gene>
<evidence type="ECO:0000259" key="4">
    <source>
        <dbReference type="PROSITE" id="PS50943"/>
    </source>
</evidence>
<dbReference type="PROSITE" id="PS50943">
    <property type="entry name" value="HTH_CROC1"/>
    <property type="match status" value="1"/>
</dbReference>
<proteinExistence type="predicted"/>
<dbReference type="PANTHER" id="PTHR46797:SF23">
    <property type="entry name" value="HTH-TYPE TRANSCRIPTIONAL REGULATOR SUTR"/>
    <property type="match status" value="1"/>
</dbReference>
<evidence type="ECO:0000313" key="5">
    <source>
        <dbReference type="EMBL" id="MFO3716945.1"/>
    </source>
</evidence>
<sequence length="302" mass="35007">MIIQNDYSFIGSDIRKIREQKGVTRKEIAENMFISEETIRSIEKGDNDPRLSTLVPICNYLGIDIKDIINDRQYEYKNLLSLRKEIGDLLNNASIEKAKALIKKLDGFSFKSNLAREKELFATKHYFNGILGIKNNARGDNPSNDLEVALADMNSKFKINKFKNYKYDEFSLRILLALALNEYKKGNFDLYKDIMLEMEGYLNSSIDSYFVFCYNMAVFYTRLEKYDKSLEICNIAIANAKTVKETTYLNMLYYAKGINHLYLNEYNQAKLSFDYCKTLTNIFSNEILSNSISNEIDGLLLK</sequence>
<protein>
    <submittedName>
        <fullName evidence="5">Helix-turn-helix domain-containing protein</fullName>
    </submittedName>
</protein>
<dbReference type="EMBL" id="JBGMEG010000001">
    <property type="protein sequence ID" value="MFO3716945.1"/>
    <property type="molecule type" value="Genomic_DNA"/>
</dbReference>
<accession>A0ABW9MYL1</accession>
<evidence type="ECO:0000256" key="1">
    <source>
        <dbReference type="ARBA" id="ARBA00023015"/>
    </source>
</evidence>
<dbReference type="Gene3D" id="1.25.40.10">
    <property type="entry name" value="Tetratricopeptide repeat domain"/>
    <property type="match status" value="1"/>
</dbReference>
<keyword evidence="2" id="KW-0238">DNA-binding</keyword>
<dbReference type="RefSeq" id="WP_410023546.1">
    <property type="nucleotide sequence ID" value="NZ_JBGMEG010000001.1"/>
</dbReference>
<organism evidence="5 6">
    <name type="scientific">Anaerococcus groningensis</name>
    <dbReference type="NCBI Taxonomy" id="3115616"/>
    <lineage>
        <taxon>Bacteria</taxon>
        <taxon>Bacillati</taxon>
        <taxon>Bacillota</taxon>
        <taxon>Tissierellia</taxon>
        <taxon>Tissierellales</taxon>
        <taxon>Peptoniphilaceae</taxon>
        <taxon>Anaerococcus</taxon>
    </lineage>
</organism>